<feature type="region of interest" description="Disordered" evidence="1">
    <location>
        <begin position="1"/>
        <end position="23"/>
    </location>
</feature>
<comment type="caution">
    <text evidence="2">The sequence shown here is derived from an EMBL/GenBank/DDBJ whole genome shotgun (WGS) entry which is preliminary data.</text>
</comment>
<dbReference type="EMBL" id="JACWMS010000001">
    <property type="protein sequence ID" value="MBD1318629.1"/>
    <property type="molecule type" value="Genomic_DNA"/>
</dbReference>
<protein>
    <submittedName>
        <fullName evidence="2">Uncharacterized protein</fullName>
    </submittedName>
</protein>
<keyword evidence="3" id="KW-1185">Reference proteome</keyword>
<name>A0ABR7WA57_9ACTN</name>
<dbReference type="Proteomes" id="UP000602395">
    <property type="component" value="Unassembled WGS sequence"/>
</dbReference>
<dbReference type="RefSeq" id="WP_190265728.1">
    <property type="nucleotide sequence ID" value="NZ_BAABAD010000003.1"/>
</dbReference>
<gene>
    <name evidence="2" type="ORF">IDF66_03465</name>
</gene>
<sequence length="161" mass="17751">MNAQQPDPHPDMHGMESGGTGASPTMTWDAMERWLVQSMAEMPRAAILDIGPAGVRVDDTDDVECAQIQSLSSETFLLRLSTVVMSAPLLASFSVPRTALDTWFYDDVFDECTHGYLMSRSRRRVAEIGVAWFRDRCGFPSPGDLGCSYTEPARLGRSASR</sequence>
<evidence type="ECO:0000313" key="3">
    <source>
        <dbReference type="Proteomes" id="UP000602395"/>
    </source>
</evidence>
<reference evidence="2 3" key="1">
    <citation type="submission" date="2020-09" db="EMBL/GenBank/DDBJ databases">
        <title>Novel species in genus Gordonia.</title>
        <authorList>
            <person name="Zhang G."/>
        </authorList>
    </citation>
    <scope>NUCLEOTIDE SEQUENCE [LARGE SCALE GENOMIC DNA]</scope>
    <source>
        <strain evidence="2 3">ON-33</strain>
    </source>
</reference>
<proteinExistence type="predicted"/>
<accession>A0ABR7WA57</accession>
<evidence type="ECO:0000313" key="2">
    <source>
        <dbReference type="EMBL" id="MBD1318629.1"/>
    </source>
</evidence>
<evidence type="ECO:0000256" key="1">
    <source>
        <dbReference type="SAM" id="MobiDB-lite"/>
    </source>
</evidence>
<organism evidence="2 3">
    <name type="scientific">Gordonia hankookensis</name>
    <dbReference type="NCBI Taxonomy" id="589403"/>
    <lineage>
        <taxon>Bacteria</taxon>
        <taxon>Bacillati</taxon>
        <taxon>Actinomycetota</taxon>
        <taxon>Actinomycetes</taxon>
        <taxon>Mycobacteriales</taxon>
        <taxon>Gordoniaceae</taxon>
        <taxon>Gordonia</taxon>
    </lineage>
</organism>